<accession>A0A1I5AB39</accession>
<dbReference type="OrthoDB" id="9775296at2"/>
<dbReference type="AlphaFoldDB" id="A0A1I5AB39"/>
<dbReference type="PANTHER" id="PTHR42901">
    <property type="entry name" value="ALCOHOL DEHYDROGENASE"/>
    <property type="match status" value="1"/>
</dbReference>
<dbReference type="PRINTS" id="PR00081">
    <property type="entry name" value="GDHRDH"/>
</dbReference>
<evidence type="ECO:0000313" key="4">
    <source>
        <dbReference type="EMBL" id="SFN59379.1"/>
    </source>
</evidence>
<keyword evidence="5" id="KW-1185">Reference proteome</keyword>
<evidence type="ECO:0000256" key="3">
    <source>
        <dbReference type="RuleBase" id="RU000363"/>
    </source>
</evidence>
<reference evidence="4 5" key="1">
    <citation type="submission" date="2016-10" db="EMBL/GenBank/DDBJ databases">
        <authorList>
            <person name="de Groot N.N."/>
        </authorList>
    </citation>
    <scope>NUCLEOTIDE SEQUENCE [LARGE SCALE GENOMIC DNA]</scope>
    <source>
        <strain evidence="4 5">CGMCC 1.7659</strain>
    </source>
</reference>
<dbReference type="EMBL" id="FOVF01000034">
    <property type="protein sequence ID" value="SFN59379.1"/>
    <property type="molecule type" value="Genomic_DNA"/>
</dbReference>
<keyword evidence="2" id="KW-0560">Oxidoreductase</keyword>
<dbReference type="Proteomes" id="UP000198575">
    <property type="component" value="Unassembled WGS sequence"/>
</dbReference>
<evidence type="ECO:0000313" key="5">
    <source>
        <dbReference type="Proteomes" id="UP000198575"/>
    </source>
</evidence>
<dbReference type="GO" id="GO:0016491">
    <property type="term" value="F:oxidoreductase activity"/>
    <property type="evidence" value="ECO:0007669"/>
    <property type="project" value="UniProtKB-KW"/>
</dbReference>
<dbReference type="Gene3D" id="3.40.50.720">
    <property type="entry name" value="NAD(P)-binding Rossmann-like Domain"/>
    <property type="match status" value="1"/>
</dbReference>
<organism evidence="4 5">
    <name type="scientific">Dokdonella immobilis</name>
    <dbReference type="NCBI Taxonomy" id="578942"/>
    <lineage>
        <taxon>Bacteria</taxon>
        <taxon>Pseudomonadati</taxon>
        <taxon>Pseudomonadota</taxon>
        <taxon>Gammaproteobacteria</taxon>
        <taxon>Lysobacterales</taxon>
        <taxon>Rhodanobacteraceae</taxon>
        <taxon>Dokdonella</taxon>
    </lineage>
</organism>
<dbReference type="STRING" id="578942.SAMN05216289_13425"/>
<dbReference type="PANTHER" id="PTHR42901:SF1">
    <property type="entry name" value="ALCOHOL DEHYDROGENASE"/>
    <property type="match status" value="1"/>
</dbReference>
<dbReference type="PRINTS" id="PR00080">
    <property type="entry name" value="SDRFAMILY"/>
</dbReference>
<comment type="similarity">
    <text evidence="1 3">Belongs to the short-chain dehydrogenases/reductases (SDR) family.</text>
</comment>
<sequence>MLKDRVVAVTGASRGIGIAIAGLLAANGARVIAGSRRPPDPPIDGVQFAALDVIDESSVAEFARIAVAADVDTLVNNAGIGVFKAMEDVTVEEYRRVMDTNVLGLILTSRHFVPHFRKRHETGKHSQMVNVTSDVSNRTFAGGGLYSASKYAQRALTQALAFEGQDYGMRVTEIRPGLTDTFFNGNIPGRVERRNDLRPLDVARSVLHVLGAEPHLRIDELLVHPLSQPVVF</sequence>
<dbReference type="InterPro" id="IPR036291">
    <property type="entry name" value="NAD(P)-bd_dom_sf"/>
</dbReference>
<evidence type="ECO:0000256" key="1">
    <source>
        <dbReference type="ARBA" id="ARBA00006484"/>
    </source>
</evidence>
<dbReference type="InterPro" id="IPR002347">
    <property type="entry name" value="SDR_fam"/>
</dbReference>
<protein>
    <submittedName>
        <fullName evidence="4">NADP-dependent 3-hydroxy acid dehydrogenase YdfG</fullName>
    </submittedName>
</protein>
<dbReference type="Pfam" id="PF00106">
    <property type="entry name" value="adh_short"/>
    <property type="match status" value="1"/>
</dbReference>
<name>A0A1I5AB39_9GAMM</name>
<evidence type="ECO:0000256" key="2">
    <source>
        <dbReference type="ARBA" id="ARBA00023002"/>
    </source>
</evidence>
<dbReference type="RefSeq" id="WP_092410257.1">
    <property type="nucleotide sequence ID" value="NZ_FOVF01000034.1"/>
</dbReference>
<proteinExistence type="inferred from homology"/>
<dbReference type="SUPFAM" id="SSF51735">
    <property type="entry name" value="NAD(P)-binding Rossmann-fold domains"/>
    <property type="match status" value="1"/>
</dbReference>
<gene>
    <name evidence="4" type="ORF">SAMN05216289_13425</name>
</gene>